<sequence length="37" mass="4046">MAPMCSSIPFIRERLLAAGKCSISCSTLSNRPDKVDF</sequence>
<proteinExistence type="predicted"/>
<dbReference type="EMBL" id="CP133618">
    <property type="protein sequence ID" value="WMV37174.1"/>
    <property type="molecule type" value="Genomic_DNA"/>
</dbReference>
<dbReference type="Proteomes" id="UP001234989">
    <property type="component" value="Chromosome 7"/>
</dbReference>
<name>A0AAF0RE67_SOLVR</name>
<gene>
    <name evidence="1" type="ORF">MTR67_030559</name>
</gene>
<keyword evidence="2" id="KW-1185">Reference proteome</keyword>
<organism evidence="1 2">
    <name type="scientific">Solanum verrucosum</name>
    <dbReference type="NCBI Taxonomy" id="315347"/>
    <lineage>
        <taxon>Eukaryota</taxon>
        <taxon>Viridiplantae</taxon>
        <taxon>Streptophyta</taxon>
        <taxon>Embryophyta</taxon>
        <taxon>Tracheophyta</taxon>
        <taxon>Spermatophyta</taxon>
        <taxon>Magnoliopsida</taxon>
        <taxon>eudicotyledons</taxon>
        <taxon>Gunneridae</taxon>
        <taxon>Pentapetalae</taxon>
        <taxon>asterids</taxon>
        <taxon>lamiids</taxon>
        <taxon>Solanales</taxon>
        <taxon>Solanaceae</taxon>
        <taxon>Solanoideae</taxon>
        <taxon>Solaneae</taxon>
        <taxon>Solanum</taxon>
    </lineage>
</organism>
<evidence type="ECO:0000313" key="2">
    <source>
        <dbReference type="Proteomes" id="UP001234989"/>
    </source>
</evidence>
<evidence type="ECO:0000313" key="1">
    <source>
        <dbReference type="EMBL" id="WMV37174.1"/>
    </source>
</evidence>
<protein>
    <submittedName>
        <fullName evidence="1">Uncharacterized protein</fullName>
    </submittedName>
</protein>
<reference evidence="1" key="1">
    <citation type="submission" date="2023-08" db="EMBL/GenBank/DDBJ databases">
        <title>A de novo genome assembly of Solanum verrucosum Schlechtendal, a Mexican diploid species geographically isolated from the other diploid A-genome species in potato relatives.</title>
        <authorList>
            <person name="Hosaka K."/>
        </authorList>
    </citation>
    <scope>NUCLEOTIDE SEQUENCE</scope>
    <source>
        <tissue evidence="1">Young leaves</tissue>
    </source>
</reference>
<dbReference type="AlphaFoldDB" id="A0AAF0RE67"/>
<accession>A0AAF0RE67</accession>